<proteinExistence type="predicted"/>
<evidence type="ECO:0000256" key="1">
    <source>
        <dbReference type="ARBA" id="ARBA00022448"/>
    </source>
</evidence>
<evidence type="ECO:0000259" key="9">
    <source>
        <dbReference type="PROSITE" id="PS50893"/>
    </source>
</evidence>
<dbReference type="Proteomes" id="UP000017747">
    <property type="component" value="Unassembled WGS sequence"/>
</dbReference>
<dbReference type="InterPro" id="IPR050093">
    <property type="entry name" value="ABC_SmlMolc_Importer"/>
</dbReference>
<dbReference type="PANTHER" id="PTHR42781">
    <property type="entry name" value="SPERMIDINE/PUTRESCINE IMPORT ATP-BINDING PROTEIN POTA"/>
    <property type="match status" value="1"/>
</dbReference>
<dbReference type="eggNOG" id="COG3842">
    <property type="taxonomic scope" value="Bacteria"/>
</dbReference>
<evidence type="ECO:0000256" key="7">
    <source>
        <dbReference type="ARBA" id="ARBA00023065"/>
    </source>
</evidence>
<gene>
    <name evidence="10" type="ORF">T472_0214365</name>
</gene>
<keyword evidence="7" id="KW-0406">Ion transport</keyword>
<evidence type="ECO:0000256" key="6">
    <source>
        <dbReference type="ARBA" id="ARBA00023004"/>
    </source>
</evidence>
<evidence type="ECO:0000256" key="4">
    <source>
        <dbReference type="ARBA" id="ARBA00022741"/>
    </source>
</evidence>
<dbReference type="Pfam" id="PF00005">
    <property type="entry name" value="ABC_tran"/>
    <property type="match status" value="1"/>
</dbReference>
<feature type="domain" description="ABC transporter" evidence="9">
    <location>
        <begin position="3"/>
        <end position="207"/>
    </location>
</feature>
<keyword evidence="11" id="KW-1185">Reference proteome</keyword>
<dbReference type="PANTHER" id="PTHR42781:SF4">
    <property type="entry name" value="SPERMIDINE_PUTRESCINE IMPORT ATP-BINDING PROTEIN POTA"/>
    <property type="match status" value="1"/>
</dbReference>
<dbReference type="EMBL" id="AXUN02000197">
    <property type="protein sequence ID" value="ETA79925.1"/>
    <property type="molecule type" value="Genomic_DNA"/>
</dbReference>
<dbReference type="PROSITE" id="PS00211">
    <property type="entry name" value="ABC_TRANSPORTER_1"/>
    <property type="match status" value="1"/>
</dbReference>
<dbReference type="STRING" id="994573.T472_0214365"/>
<name>V7I103_9CLOT</name>
<accession>V7I103</accession>
<keyword evidence="2" id="KW-1003">Cell membrane</keyword>
<keyword evidence="1" id="KW-0813">Transport</keyword>
<keyword evidence="5" id="KW-0067">ATP-binding</keyword>
<dbReference type="GO" id="GO:0015408">
    <property type="term" value="F:ABC-type ferric iron transporter activity"/>
    <property type="evidence" value="ECO:0007669"/>
    <property type="project" value="InterPro"/>
</dbReference>
<dbReference type="InterPro" id="IPR003439">
    <property type="entry name" value="ABC_transporter-like_ATP-bd"/>
</dbReference>
<keyword evidence="4" id="KW-0547">Nucleotide-binding</keyword>
<dbReference type="Gene3D" id="3.40.50.300">
    <property type="entry name" value="P-loop containing nucleotide triphosphate hydrolases"/>
    <property type="match status" value="1"/>
</dbReference>
<dbReference type="SMART" id="SM00382">
    <property type="entry name" value="AAA"/>
    <property type="match status" value="1"/>
</dbReference>
<dbReference type="InterPro" id="IPR003593">
    <property type="entry name" value="AAA+_ATPase"/>
</dbReference>
<evidence type="ECO:0000256" key="8">
    <source>
        <dbReference type="ARBA" id="ARBA00023136"/>
    </source>
</evidence>
<organism evidence="10 11">
    <name type="scientific">Youngiibacter fragilis 232.1</name>
    <dbReference type="NCBI Taxonomy" id="994573"/>
    <lineage>
        <taxon>Bacteria</taxon>
        <taxon>Bacillati</taxon>
        <taxon>Bacillota</taxon>
        <taxon>Clostridia</taxon>
        <taxon>Eubacteriales</taxon>
        <taxon>Clostridiaceae</taxon>
        <taxon>Youngiibacter</taxon>
    </lineage>
</organism>
<evidence type="ECO:0000256" key="3">
    <source>
        <dbReference type="ARBA" id="ARBA00022496"/>
    </source>
</evidence>
<evidence type="ECO:0000256" key="5">
    <source>
        <dbReference type="ARBA" id="ARBA00022840"/>
    </source>
</evidence>
<dbReference type="InterPro" id="IPR027417">
    <property type="entry name" value="P-loop_NTPase"/>
</dbReference>
<keyword evidence="3" id="KW-0410">Iron transport</keyword>
<dbReference type="PROSITE" id="PS50893">
    <property type="entry name" value="ABC_TRANSPORTER_2"/>
    <property type="match status" value="1"/>
</dbReference>
<dbReference type="SUPFAM" id="SSF52540">
    <property type="entry name" value="P-loop containing nucleoside triphosphate hydrolases"/>
    <property type="match status" value="1"/>
</dbReference>
<evidence type="ECO:0000256" key="2">
    <source>
        <dbReference type="ARBA" id="ARBA00022475"/>
    </source>
</evidence>
<protein>
    <submittedName>
        <fullName evidence="10">ABC transporter</fullName>
    </submittedName>
</protein>
<dbReference type="GO" id="GO:0016887">
    <property type="term" value="F:ATP hydrolysis activity"/>
    <property type="evidence" value="ECO:0007669"/>
    <property type="project" value="InterPro"/>
</dbReference>
<dbReference type="RefSeq" id="WP_023387232.1">
    <property type="nucleotide sequence ID" value="NZ_AXUN02000197.1"/>
</dbReference>
<keyword evidence="8" id="KW-0472">Membrane</keyword>
<dbReference type="GO" id="GO:0016020">
    <property type="term" value="C:membrane"/>
    <property type="evidence" value="ECO:0007669"/>
    <property type="project" value="InterPro"/>
</dbReference>
<dbReference type="GO" id="GO:0005524">
    <property type="term" value="F:ATP binding"/>
    <property type="evidence" value="ECO:0007669"/>
    <property type="project" value="UniProtKB-KW"/>
</dbReference>
<keyword evidence="6" id="KW-0408">Iron</keyword>
<dbReference type="InterPro" id="IPR017871">
    <property type="entry name" value="ABC_transporter-like_CS"/>
</dbReference>
<sequence length="209" mass="23360">MELDIRNLEFSYGKKASAIFKGFDLNVKDGSILAILGKSGSGKSTLLRIISGLEDRSKGYIRIGDRTVQDENTFIQAEKRNTGFIFQNYALFPYLTVAQNIAFGMKGKDDVRVKEMVSLTRLDGLEKRYPHELSGGQQQRVALARSLAPKPSILLMDEPFSSLDTALVKDLREDLRRIIRSTGMTTIIVTHDEDDARALADETLVLDCQ</sequence>
<comment type="caution">
    <text evidence="10">The sequence shown here is derived from an EMBL/GenBank/DDBJ whole genome shotgun (WGS) entry which is preliminary data.</text>
</comment>
<evidence type="ECO:0000313" key="11">
    <source>
        <dbReference type="Proteomes" id="UP000017747"/>
    </source>
</evidence>
<dbReference type="AlphaFoldDB" id="V7I103"/>
<reference evidence="10 11" key="1">
    <citation type="journal article" date="2014" name="Genome Announc.">
        <title>Genome Sequence of Youngiibacter fragilis, the Type Strain of the Genus Youngiibacter.</title>
        <authorList>
            <person name="Wawrik C.B."/>
            <person name="Callaghan A.V."/>
            <person name="Stamps B.W."/>
            <person name="Wawrik B."/>
        </authorList>
    </citation>
    <scope>NUCLEOTIDE SEQUENCE [LARGE SCALE GENOMIC DNA]</scope>
    <source>
        <strain evidence="10 11">232.1</strain>
    </source>
</reference>
<dbReference type="CDD" id="cd03259">
    <property type="entry name" value="ABC_Carb_Solutes_like"/>
    <property type="match status" value="1"/>
</dbReference>
<evidence type="ECO:0000313" key="10">
    <source>
        <dbReference type="EMBL" id="ETA79925.1"/>
    </source>
</evidence>
<dbReference type="InterPro" id="IPR015853">
    <property type="entry name" value="ABC_transpr_FbpC"/>
</dbReference>